<evidence type="ECO:0000256" key="2">
    <source>
        <dbReference type="ARBA" id="ARBA00005695"/>
    </source>
</evidence>
<accession>A0ABX4MRB5</accession>
<keyword evidence="3" id="KW-0732">Signal</keyword>
<gene>
    <name evidence="6" type="ORF">CVM39_06090</name>
</gene>
<dbReference type="Gene3D" id="3.40.190.10">
    <property type="entry name" value="Periplasmic binding protein-like II"/>
    <property type="match status" value="1"/>
</dbReference>
<feature type="region of interest" description="Disordered" evidence="4">
    <location>
        <begin position="1"/>
        <end position="20"/>
    </location>
</feature>
<evidence type="ECO:0000256" key="4">
    <source>
        <dbReference type="SAM" id="MobiDB-lite"/>
    </source>
</evidence>
<reference evidence="6 7" key="1">
    <citation type="journal article" date="2018" name="Int. J. Syst. Evol. Microbiol.">
        <title>Pseudooceanicola lipolyticus sp. nov., a marine alphaproteobacterium, reclassification of Oceanicola flagellatus as Pseudooceanicola flagellatus comb. nov. and emended description of the genus Pseudooceanicola.</title>
        <authorList>
            <person name="Huang M.-M."/>
            <person name="Guo L.-L."/>
            <person name="Wu Y.-H."/>
            <person name="Lai Q.-L."/>
            <person name="Shao Z.-Z."/>
            <person name="Wang C.-S."/>
            <person name="Wu M."/>
            <person name="Xu X.-W."/>
        </authorList>
    </citation>
    <scope>NUCLEOTIDE SEQUENCE [LARGE SCALE GENOMIC DNA]</scope>
    <source>
        <strain evidence="6 7">Ar-45</strain>
    </source>
</reference>
<evidence type="ECO:0000256" key="3">
    <source>
        <dbReference type="ARBA" id="ARBA00022729"/>
    </source>
</evidence>
<dbReference type="Proteomes" id="UP000231702">
    <property type="component" value="Unassembled WGS sequence"/>
</dbReference>
<name>A0ABX4MRB5_9RHOB</name>
<comment type="similarity">
    <text evidence="2">Belongs to the bacterial solute-binding protein 5 family.</text>
</comment>
<evidence type="ECO:0000256" key="1">
    <source>
        <dbReference type="ARBA" id="ARBA00004418"/>
    </source>
</evidence>
<keyword evidence="7" id="KW-1185">Reference proteome</keyword>
<dbReference type="PANTHER" id="PTHR30290">
    <property type="entry name" value="PERIPLASMIC BINDING COMPONENT OF ABC TRANSPORTER"/>
    <property type="match status" value="1"/>
</dbReference>
<evidence type="ECO:0000313" key="6">
    <source>
        <dbReference type="EMBL" id="PJE30280.1"/>
    </source>
</evidence>
<dbReference type="SUPFAM" id="SSF53850">
    <property type="entry name" value="Periplasmic binding protein-like II"/>
    <property type="match status" value="1"/>
</dbReference>
<dbReference type="PIRSF" id="PIRSF002741">
    <property type="entry name" value="MppA"/>
    <property type="match status" value="1"/>
</dbReference>
<dbReference type="Pfam" id="PF00496">
    <property type="entry name" value="SBP_bac_5"/>
    <property type="match status" value="1"/>
</dbReference>
<comment type="subcellular location">
    <subcellularLocation>
        <location evidence="1">Periplasm</location>
    </subcellularLocation>
</comment>
<proteinExistence type="inferred from homology"/>
<evidence type="ECO:0000313" key="7">
    <source>
        <dbReference type="Proteomes" id="UP000231702"/>
    </source>
</evidence>
<organism evidence="6 7">
    <name type="scientific">Pseudooceanicola antarcticus</name>
    <dbReference type="NCBI Taxonomy" id="1247613"/>
    <lineage>
        <taxon>Bacteria</taxon>
        <taxon>Pseudomonadati</taxon>
        <taxon>Pseudomonadota</taxon>
        <taxon>Alphaproteobacteria</taxon>
        <taxon>Rhodobacterales</taxon>
        <taxon>Paracoccaceae</taxon>
        <taxon>Pseudooceanicola</taxon>
    </lineage>
</organism>
<dbReference type="PANTHER" id="PTHR30290:SF64">
    <property type="entry name" value="ABC TRANSPORTER PERIPLASMIC BINDING PROTEIN"/>
    <property type="match status" value="1"/>
</dbReference>
<protein>
    <submittedName>
        <fullName evidence="6">ABC transporter substrate-binding protein</fullName>
    </submittedName>
</protein>
<dbReference type="InterPro" id="IPR039424">
    <property type="entry name" value="SBP_5"/>
</dbReference>
<comment type="caution">
    <text evidence="6">The sequence shown here is derived from an EMBL/GenBank/DDBJ whole genome shotgun (WGS) entry which is preliminary data.</text>
</comment>
<sequence>MHRPDSPAAPRSVARTAVRTQSSGMQGAALALLAGLGIAVLAFVSPAPAQEAEDAITVSHGYSYFGNLDYPADYESLDYVNPDAPKGGEIAIGATGTFDSLNPYSRKGRSGVLTSIQYDSLLSSLDDSVGQYYCVVCESLEYPESRDWVIFHMRPEAKFFDGSPVTAEDVVFSHKLFITQGLPSYAQAVGEMVTGAEALDEHTVKFTFNPELSKRSRIETVGNTPIFQKSWFEADPENRRLDEPRMEVAPGSGPYELDSFEVNRRIVYKRRDDYWGKDLPINRGRNNYDTIRVEYFSDQTTSFEAFKAGEYTLKVESDPKQWSTGYRFPKVESGAVVLEEVPDGSPPNPTGFVFNLARPQLADKRVRQAIALAYNFEWTNDSLLFGLYSPRSSFVEGTPVEAMGLPEGAEKAFLEGLGDVVPEDLMTTEPYQMHVSDAERLNDRGNLRRASGLLTEAGWEVGDDGIRRNADGETLKVNMLIPSNIQSSVEGMQDTFVQNLRQIGVDASFEKIDPSQYTLRRRERDYDMLYSTQYGAFLSTGGGLTQMYGSKESEFSLFNPAGLASPLVDAILEASFEAQSQEETDVALTALDRALRYEFFIVPTGYIADYWVAYYDMYRHPTADKMPPYGLGYLDFWWVDPEAEAQLKASGALR</sequence>
<dbReference type="CDD" id="cd08497">
    <property type="entry name" value="MbnE-like"/>
    <property type="match status" value="1"/>
</dbReference>
<dbReference type="InterPro" id="IPR030678">
    <property type="entry name" value="Peptide/Ni-bd"/>
</dbReference>
<feature type="domain" description="Solute-binding protein family 5" evidence="5">
    <location>
        <begin position="145"/>
        <end position="553"/>
    </location>
</feature>
<dbReference type="Gene3D" id="3.10.105.10">
    <property type="entry name" value="Dipeptide-binding Protein, Domain 3"/>
    <property type="match status" value="1"/>
</dbReference>
<dbReference type="InterPro" id="IPR000914">
    <property type="entry name" value="SBP_5_dom"/>
</dbReference>
<dbReference type="EMBL" id="PGTD01000013">
    <property type="protein sequence ID" value="PJE30280.1"/>
    <property type="molecule type" value="Genomic_DNA"/>
</dbReference>
<evidence type="ECO:0000259" key="5">
    <source>
        <dbReference type="Pfam" id="PF00496"/>
    </source>
</evidence>